<sequence length="89" mass="9757">MASNEESEATAETPDSAVSASTPLGDDNSRDVPLQERVRAPQLDVEPFASLGELESYLGNYSRRTYQVCHIYISDCTTVSECVPIRDSN</sequence>
<evidence type="ECO:0000313" key="2">
    <source>
        <dbReference type="EMBL" id="KAF4129119.1"/>
    </source>
</evidence>
<comment type="caution">
    <text evidence="2">The sequence shown here is derived from an EMBL/GenBank/DDBJ whole genome shotgun (WGS) entry which is preliminary data.</text>
</comment>
<feature type="region of interest" description="Disordered" evidence="1">
    <location>
        <begin position="1"/>
        <end position="38"/>
    </location>
</feature>
<dbReference type="EMBL" id="JAACNO010002989">
    <property type="protein sequence ID" value="KAF4129119.1"/>
    <property type="molecule type" value="Genomic_DNA"/>
</dbReference>
<name>A0A8S9TQU7_PHYIN</name>
<feature type="compositionally biased region" description="Basic and acidic residues" evidence="1">
    <location>
        <begin position="27"/>
        <end position="38"/>
    </location>
</feature>
<organism evidence="2 3">
    <name type="scientific">Phytophthora infestans</name>
    <name type="common">Potato late blight agent</name>
    <name type="synonym">Botrytis infestans</name>
    <dbReference type="NCBI Taxonomy" id="4787"/>
    <lineage>
        <taxon>Eukaryota</taxon>
        <taxon>Sar</taxon>
        <taxon>Stramenopiles</taxon>
        <taxon>Oomycota</taxon>
        <taxon>Peronosporomycetes</taxon>
        <taxon>Peronosporales</taxon>
        <taxon>Peronosporaceae</taxon>
        <taxon>Phytophthora</taxon>
    </lineage>
</organism>
<proteinExistence type="predicted"/>
<reference evidence="2" key="1">
    <citation type="submission" date="2020-03" db="EMBL/GenBank/DDBJ databases">
        <title>Hybrid Assembly of Korean Phytophthora infestans isolates.</title>
        <authorList>
            <person name="Prokchorchik M."/>
            <person name="Lee Y."/>
            <person name="Seo J."/>
            <person name="Cho J.-H."/>
            <person name="Park Y.-E."/>
            <person name="Jang D.-C."/>
            <person name="Im J.-S."/>
            <person name="Choi J.-G."/>
            <person name="Park H.-J."/>
            <person name="Lee G.-B."/>
            <person name="Lee Y.-G."/>
            <person name="Hong S.-Y."/>
            <person name="Cho K."/>
            <person name="Sohn K.H."/>
        </authorList>
    </citation>
    <scope>NUCLEOTIDE SEQUENCE</scope>
    <source>
        <strain evidence="2">KR_2_A2</strain>
    </source>
</reference>
<dbReference type="AlphaFoldDB" id="A0A8S9TQU7"/>
<protein>
    <submittedName>
        <fullName evidence="2">Uncharacterized protein</fullName>
    </submittedName>
</protein>
<evidence type="ECO:0000313" key="3">
    <source>
        <dbReference type="Proteomes" id="UP000704712"/>
    </source>
</evidence>
<evidence type="ECO:0000256" key="1">
    <source>
        <dbReference type="SAM" id="MobiDB-lite"/>
    </source>
</evidence>
<accession>A0A8S9TQU7</accession>
<gene>
    <name evidence="2" type="ORF">GN958_ATG21674</name>
</gene>
<dbReference type="Proteomes" id="UP000704712">
    <property type="component" value="Unassembled WGS sequence"/>
</dbReference>